<keyword evidence="3" id="KW-1185">Reference proteome</keyword>
<name>A0ABS3SKC4_9CELL</name>
<dbReference type="Gene3D" id="2.30.110.10">
    <property type="entry name" value="Electron Transport, Fmn-binding Protein, Chain A"/>
    <property type="match status" value="1"/>
</dbReference>
<dbReference type="InterPro" id="IPR012349">
    <property type="entry name" value="Split_barrel_FMN-bd"/>
</dbReference>
<comment type="caution">
    <text evidence="2">The sequence shown here is derived from an EMBL/GenBank/DDBJ whole genome shotgun (WGS) entry which is preliminary data.</text>
</comment>
<dbReference type="RefSeq" id="WP_208290288.1">
    <property type="nucleotide sequence ID" value="NZ_CP074404.1"/>
</dbReference>
<evidence type="ECO:0000313" key="2">
    <source>
        <dbReference type="EMBL" id="MBO3086199.1"/>
    </source>
</evidence>
<protein>
    <submittedName>
        <fullName evidence="2">Nitroreductase family deazaflavin-dependent oxidoreductase</fullName>
    </submittedName>
</protein>
<reference evidence="2 3" key="1">
    <citation type="submission" date="2021-03" db="EMBL/GenBank/DDBJ databases">
        <title>novel species in genus Cellulomonas.</title>
        <authorList>
            <person name="Zhang G."/>
        </authorList>
    </citation>
    <scope>NUCLEOTIDE SEQUENCE [LARGE SCALE GENOMIC DNA]</scope>
    <source>
        <strain evidence="3">zg-ZUI188</strain>
    </source>
</reference>
<dbReference type="Proteomes" id="UP000678317">
    <property type="component" value="Unassembled WGS sequence"/>
</dbReference>
<organism evidence="2 3">
    <name type="scientific">Cellulomonas fengjieae</name>
    <dbReference type="NCBI Taxonomy" id="2819978"/>
    <lineage>
        <taxon>Bacteria</taxon>
        <taxon>Bacillati</taxon>
        <taxon>Actinomycetota</taxon>
        <taxon>Actinomycetes</taxon>
        <taxon>Micrococcales</taxon>
        <taxon>Cellulomonadaceae</taxon>
        <taxon>Cellulomonas</taxon>
    </lineage>
</organism>
<dbReference type="SUPFAM" id="SSF50475">
    <property type="entry name" value="FMN-binding split barrel"/>
    <property type="match status" value="1"/>
</dbReference>
<sequence length="147" mass="16079">MTDPRSTEQRRQDALYRLGHDVDAWVATTDTGTGAPRLTPLSFLWHDGSLVLSTPATSATGRNLAANPSVQVGVGQTRDVVLVQGTVEVLGSVGDRLGDAFAAKAGFDPRRISDPYPYFRLTPRTIQVWREENELAGRWVMRGGAWV</sequence>
<proteinExistence type="predicted"/>
<dbReference type="EMBL" id="JAGFBM010000009">
    <property type="protein sequence ID" value="MBO3086199.1"/>
    <property type="molecule type" value="Genomic_DNA"/>
</dbReference>
<dbReference type="Pfam" id="PF01243">
    <property type="entry name" value="PNPOx_N"/>
    <property type="match status" value="1"/>
</dbReference>
<accession>A0ABS3SKC4</accession>
<dbReference type="InterPro" id="IPR011576">
    <property type="entry name" value="Pyridox_Oxase_N"/>
</dbReference>
<gene>
    <name evidence="2" type="ORF">J4035_16270</name>
</gene>
<evidence type="ECO:0000259" key="1">
    <source>
        <dbReference type="Pfam" id="PF01243"/>
    </source>
</evidence>
<feature type="domain" description="Pyridoxamine 5'-phosphate oxidase N-terminal" evidence="1">
    <location>
        <begin position="24"/>
        <end position="129"/>
    </location>
</feature>
<evidence type="ECO:0000313" key="3">
    <source>
        <dbReference type="Proteomes" id="UP000678317"/>
    </source>
</evidence>